<dbReference type="AlphaFoldDB" id="A0AA86VR28"/>
<feature type="non-terminal residue" evidence="1">
    <location>
        <position position="1"/>
    </location>
</feature>
<feature type="non-terminal residue" evidence="1">
    <location>
        <position position="95"/>
    </location>
</feature>
<dbReference type="Proteomes" id="UP001189624">
    <property type="component" value="Chromosome 9"/>
</dbReference>
<dbReference type="Gramene" id="rna-AYBTSS11_LOCUS27273">
    <property type="protein sequence ID" value="CAJ1975171.1"/>
    <property type="gene ID" value="gene-AYBTSS11_LOCUS27273"/>
</dbReference>
<protein>
    <submittedName>
        <fullName evidence="1">Uncharacterized protein</fullName>
    </submittedName>
</protein>
<keyword evidence="2" id="KW-1185">Reference proteome</keyword>
<accession>A0AA86VR28</accession>
<reference evidence="1" key="1">
    <citation type="submission" date="2023-10" db="EMBL/GenBank/DDBJ databases">
        <authorList>
            <person name="Domelevo Entfellner J.-B."/>
        </authorList>
    </citation>
    <scope>NUCLEOTIDE SEQUENCE</scope>
</reference>
<organism evidence="1 2">
    <name type="scientific">Sphenostylis stenocarpa</name>
    <dbReference type="NCBI Taxonomy" id="92480"/>
    <lineage>
        <taxon>Eukaryota</taxon>
        <taxon>Viridiplantae</taxon>
        <taxon>Streptophyta</taxon>
        <taxon>Embryophyta</taxon>
        <taxon>Tracheophyta</taxon>
        <taxon>Spermatophyta</taxon>
        <taxon>Magnoliopsida</taxon>
        <taxon>eudicotyledons</taxon>
        <taxon>Gunneridae</taxon>
        <taxon>Pentapetalae</taxon>
        <taxon>rosids</taxon>
        <taxon>fabids</taxon>
        <taxon>Fabales</taxon>
        <taxon>Fabaceae</taxon>
        <taxon>Papilionoideae</taxon>
        <taxon>50 kb inversion clade</taxon>
        <taxon>NPAAA clade</taxon>
        <taxon>indigoferoid/millettioid clade</taxon>
        <taxon>Phaseoleae</taxon>
        <taxon>Sphenostylis</taxon>
    </lineage>
</organism>
<dbReference type="EMBL" id="OY731406">
    <property type="protein sequence ID" value="CAJ1975171.1"/>
    <property type="molecule type" value="Genomic_DNA"/>
</dbReference>
<proteinExistence type="predicted"/>
<sequence length="95" mass="11052">TELSYSFLDLDLDLPHAVVNLPNLSVELTHHRIVQFFRQHRQRGSVVNNHVVIPSAVHPRQHIRREDSPLPYGYPGESNAVEIRMLRVPKHGFLW</sequence>
<name>A0AA86VR28_9FABA</name>
<evidence type="ECO:0000313" key="2">
    <source>
        <dbReference type="Proteomes" id="UP001189624"/>
    </source>
</evidence>
<evidence type="ECO:0000313" key="1">
    <source>
        <dbReference type="EMBL" id="CAJ1975171.1"/>
    </source>
</evidence>
<gene>
    <name evidence="1" type="ORF">AYBTSS11_LOCUS27273</name>
</gene>